<comment type="caution">
    <text evidence="1">The sequence shown here is derived from an EMBL/GenBank/DDBJ whole genome shotgun (WGS) entry which is preliminary data.</text>
</comment>
<dbReference type="RefSeq" id="WP_103181253.1">
    <property type="nucleotide sequence ID" value="NZ_JAAGVX010000017.1"/>
</dbReference>
<organism evidence="1">
    <name type="scientific">Vibrio cholerae</name>
    <dbReference type="NCBI Taxonomy" id="666"/>
    <lineage>
        <taxon>Bacteria</taxon>
        <taxon>Pseudomonadati</taxon>
        <taxon>Pseudomonadota</taxon>
        <taxon>Gammaproteobacteria</taxon>
        <taxon>Vibrionales</taxon>
        <taxon>Vibrionaceae</taxon>
        <taxon>Vibrio</taxon>
    </lineage>
</organism>
<dbReference type="EMBL" id="JAAGVX010000017">
    <property type="protein sequence ID" value="NEM95863.1"/>
    <property type="molecule type" value="Genomic_DNA"/>
</dbReference>
<dbReference type="AlphaFoldDB" id="A0A6B3LIP7"/>
<sequence>MSVIKDYWDALERLKAGCPSRVPLGSAINKDTVALEAGRRRGTIKRSRSSFHELIVAIESASIELDTPATPPKDLLRKAKAEKQNYKELYHQALNRELMLLDRLACLEKELARFSNVLPIRE</sequence>
<proteinExistence type="predicted"/>
<evidence type="ECO:0000313" key="1">
    <source>
        <dbReference type="EMBL" id="NEM95863.1"/>
    </source>
</evidence>
<accession>A0A6B3LIP7</accession>
<reference evidence="1" key="1">
    <citation type="submission" date="2020-02" db="EMBL/GenBank/DDBJ databases">
        <title>Genome Announcements.</title>
        <authorList>
            <person name="Abdulabbas H.T."/>
            <person name="Bunyan I.A."/>
            <person name="Abdul-Lateef L.A."/>
        </authorList>
    </citation>
    <scope>NUCLEOTIDE SEQUENCE</scope>
    <source>
        <strain evidence="1">NAG1</strain>
    </source>
</reference>
<name>A0A6B3LIP7_VIBCL</name>
<protein>
    <submittedName>
        <fullName evidence="1">Uncharacterized protein</fullName>
    </submittedName>
</protein>
<gene>
    <name evidence="1" type="ORF">G3T61_16875</name>
</gene>